<evidence type="ECO:0000313" key="1">
    <source>
        <dbReference type="EMBL" id="KAE9993443.1"/>
    </source>
</evidence>
<sequence length="275" mass="30371">MASPPNPTPPTTLPNITLLCRSQTSKTAFQTALQKYHPHLPKTTTLTIHTCSLAALPPTTKFDAIVSPANSYGIMDGAFDDAISVLLSPNPRDPRGAGYRWVTRKVQGVLYGRWRGWAPVGSCTVVDVRRDGGWFGLCRAREVIKGEGEGDGGDGMEHKHGCKFVLVCPTMRVPREVRWDREVVFECVWALLCAVDMHNRECSEPRSSGSRIDTILLTPLATGAGRISEARWAAQCVLAMKYWLEAVEQPEKWANLSWTDVYGEIADSIDQSVDL</sequence>
<dbReference type="EMBL" id="WNWR01000029">
    <property type="protein sequence ID" value="KAE9993443.1"/>
    <property type="molecule type" value="Genomic_DNA"/>
</dbReference>
<organism evidence="1 2">
    <name type="scientific">Venturia inaequalis</name>
    <name type="common">Apple scab fungus</name>
    <dbReference type="NCBI Taxonomy" id="5025"/>
    <lineage>
        <taxon>Eukaryota</taxon>
        <taxon>Fungi</taxon>
        <taxon>Dikarya</taxon>
        <taxon>Ascomycota</taxon>
        <taxon>Pezizomycotina</taxon>
        <taxon>Dothideomycetes</taxon>
        <taxon>Pleosporomycetidae</taxon>
        <taxon>Venturiales</taxon>
        <taxon>Venturiaceae</taxon>
        <taxon>Venturia</taxon>
    </lineage>
</organism>
<protein>
    <recommendedName>
        <fullName evidence="3">Macro domain-like protein</fullName>
    </recommendedName>
</protein>
<dbReference type="Proteomes" id="UP000490939">
    <property type="component" value="Unassembled WGS sequence"/>
</dbReference>
<proteinExistence type="predicted"/>
<dbReference type="Gene3D" id="3.40.220.10">
    <property type="entry name" value="Leucine Aminopeptidase, subunit E, domain 1"/>
    <property type="match status" value="1"/>
</dbReference>
<keyword evidence="2" id="KW-1185">Reference proteome</keyword>
<name>A0A8H3ZEN4_VENIN</name>
<evidence type="ECO:0000313" key="2">
    <source>
        <dbReference type="Proteomes" id="UP000490939"/>
    </source>
</evidence>
<dbReference type="SUPFAM" id="SSF52949">
    <property type="entry name" value="Macro domain-like"/>
    <property type="match status" value="1"/>
</dbReference>
<gene>
    <name evidence="1" type="ORF">EG327_004927</name>
</gene>
<comment type="caution">
    <text evidence="1">The sequence shown here is derived from an EMBL/GenBank/DDBJ whole genome shotgun (WGS) entry which is preliminary data.</text>
</comment>
<evidence type="ECO:0008006" key="3">
    <source>
        <dbReference type="Google" id="ProtNLM"/>
    </source>
</evidence>
<dbReference type="AlphaFoldDB" id="A0A8H3ZEN4"/>
<dbReference type="InterPro" id="IPR043472">
    <property type="entry name" value="Macro_dom-like"/>
</dbReference>
<reference evidence="1 2" key="1">
    <citation type="submission" date="2019-07" db="EMBL/GenBank/DDBJ databases">
        <title>Venturia inaequalis Genome Resource.</title>
        <authorList>
            <person name="Lichtner F.J."/>
        </authorList>
    </citation>
    <scope>NUCLEOTIDE SEQUENCE [LARGE SCALE GENOMIC DNA]</scope>
    <source>
        <strain evidence="1 2">DMI_063113</strain>
    </source>
</reference>
<accession>A0A8H3ZEN4</accession>